<dbReference type="EMBL" id="MK500397">
    <property type="protein sequence ID" value="QBK88761.1"/>
    <property type="molecule type" value="Genomic_DNA"/>
</dbReference>
<evidence type="ECO:0000313" key="1">
    <source>
        <dbReference type="EMBL" id="QBK88761.1"/>
    </source>
</evidence>
<name>A0A481Z0R8_9VIRU</name>
<protein>
    <submittedName>
        <fullName evidence="1">Uncharacterized protein</fullName>
    </submittedName>
</protein>
<gene>
    <name evidence="1" type="ORF">LCMiAC01_04430</name>
</gene>
<reference evidence="1" key="1">
    <citation type="journal article" date="2019" name="MBio">
        <title>Virus Genomes from Deep Sea Sediments Expand the Ocean Megavirome and Support Independent Origins of Viral Gigantism.</title>
        <authorList>
            <person name="Backstrom D."/>
            <person name="Yutin N."/>
            <person name="Jorgensen S.L."/>
            <person name="Dharamshi J."/>
            <person name="Homa F."/>
            <person name="Zaremba-Niedwiedzka K."/>
            <person name="Spang A."/>
            <person name="Wolf Y.I."/>
            <person name="Koonin E.V."/>
            <person name="Ettema T.J."/>
        </authorList>
    </citation>
    <scope>NUCLEOTIDE SEQUENCE</scope>
</reference>
<accession>A0A481Z0R8</accession>
<sequence>MNNKGLCYDVIGKIIEYIELKDVPNYMVLDKQIYKNFCEGYYKIYDRVVLEFYRSIKKDDVPYDKTINFITCASISGRWKRLTYTNEYYFGYHMPNITYIILNLSRGEFWEYSKKTFDFSECYNLELITIYNYKSKIYDHNIKYKDNKSIVELDLQSCSKTRSTYYLADDRKTCTLTFIGYNYYAIKIEVYHDVQRHEELID</sequence>
<organism evidence="1">
    <name type="scientific">Mimivirus LCMiAC01</name>
    <dbReference type="NCBI Taxonomy" id="2506608"/>
    <lineage>
        <taxon>Viruses</taxon>
        <taxon>Varidnaviria</taxon>
        <taxon>Bamfordvirae</taxon>
        <taxon>Nucleocytoviricota</taxon>
        <taxon>Megaviricetes</taxon>
        <taxon>Imitervirales</taxon>
        <taxon>Mimiviridae</taxon>
        <taxon>Klosneuvirinae</taxon>
    </lineage>
</organism>
<proteinExistence type="predicted"/>